<dbReference type="AlphaFoldDB" id="A0A7M7GII7"/>
<dbReference type="SUPFAM" id="SSF54211">
    <property type="entry name" value="Ribosomal protein S5 domain 2-like"/>
    <property type="match status" value="1"/>
</dbReference>
<keyword evidence="11" id="KW-1185">Reference proteome</keyword>
<dbReference type="InterPro" id="IPR050080">
    <property type="entry name" value="RNase_PH"/>
</dbReference>
<dbReference type="Proteomes" id="UP000005203">
    <property type="component" value="Linkage group LG4"/>
</dbReference>
<evidence type="ECO:0000256" key="6">
    <source>
        <dbReference type="ARBA" id="ARBA00058393"/>
    </source>
</evidence>
<dbReference type="GO" id="GO:0034475">
    <property type="term" value="P:U4 snRNA 3'-end processing"/>
    <property type="evidence" value="ECO:0007669"/>
    <property type="project" value="TreeGrafter"/>
</dbReference>
<protein>
    <recommendedName>
        <fullName evidence="8">Putative exosome complex component RRP41</fullName>
    </recommendedName>
</protein>
<accession>A0A7M7GII7</accession>
<dbReference type="CTD" id="34721"/>
<reference evidence="10" key="1">
    <citation type="submission" date="2021-01" db="UniProtKB">
        <authorList>
            <consortium name="EnsemblMetazoa"/>
        </authorList>
    </citation>
    <scope>IDENTIFICATION</scope>
    <source>
        <strain evidence="10">DH4</strain>
    </source>
</reference>
<dbReference type="Gene3D" id="3.30.230.70">
    <property type="entry name" value="GHMP Kinase, N-terminal domain"/>
    <property type="match status" value="1"/>
</dbReference>
<evidence type="ECO:0000313" key="10">
    <source>
        <dbReference type="EnsemblMetazoa" id="XP_003249381"/>
    </source>
</evidence>
<keyword evidence="4" id="KW-0963">Cytoplasm</keyword>
<dbReference type="SUPFAM" id="SSF55666">
    <property type="entry name" value="Ribonuclease PH domain 2-like"/>
    <property type="match status" value="1"/>
</dbReference>
<dbReference type="InterPro" id="IPR001247">
    <property type="entry name" value="ExoRNase_PH_dom1"/>
</dbReference>
<evidence type="ECO:0000256" key="8">
    <source>
        <dbReference type="ARBA" id="ARBA00073078"/>
    </source>
</evidence>
<proteinExistence type="inferred from homology"/>
<dbReference type="CDD" id="cd11370">
    <property type="entry name" value="RNase_PH_RRP41"/>
    <property type="match status" value="1"/>
</dbReference>
<dbReference type="InterPro" id="IPR020568">
    <property type="entry name" value="Ribosomal_Su5_D2-typ_SF"/>
</dbReference>
<organism evidence="10">
    <name type="scientific">Apis mellifera</name>
    <name type="common">Honeybee</name>
    <dbReference type="NCBI Taxonomy" id="7460"/>
    <lineage>
        <taxon>Eukaryota</taxon>
        <taxon>Metazoa</taxon>
        <taxon>Ecdysozoa</taxon>
        <taxon>Arthropoda</taxon>
        <taxon>Hexapoda</taxon>
        <taxon>Insecta</taxon>
        <taxon>Pterygota</taxon>
        <taxon>Neoptera</taxon>
        <taxon>Endopterygota</taxon>
        <taxon>Hymenoptera</taxon>
        <taxon>Apocrita</taxon>
        <taxon>Aculeata</taxon>
        <taxon>Apoidea</taxon>
        <taxon>Anthophila</taxon>
        <taxon>Apidae</taxon>
        <taxon>Apis</taxon>
    </lineage>
</organism>
<evidence type="ECO:0000256" key="1">
    <source>
        <dbReference type="ARBA" id="ARBA00004496"/>
    </source>
</evidence>
<feature type="domain" description="Exoribonuclease phosphorolytic" evidence="9">
    <location>
        <begin position="38"/>
        <end position="173"/>
    </location>
</feature>
<accession>A0A8B6XV32</accession>
<comment type="subcellular location">
    <subcellularLocation>
        <location evidence="1">Cytoplasm</location>
    </subcellularLocation>
    <subcellularLocation>
        <location evidence="2">Nucleus</location>
        <location evidence="2">Nucleolus</location>
    </subcellularLocation>
</comment>
<evidence type="ECO:0000256" key="7">
    <source>
        <dbReference type="ARBA" id="ARBA00062379"/>
    </source>
</evidence>
<dbReference type="RefSeq" id="XP_003249381.1">
    <property type="nucleotide sequence ID" value="XM_003249333.3"/>
</dbReference>
<dbReference type="GO" id="GO:0071028">
    <property type="term" value="P:nuclear mRNA surveillance"/>
    <property type="evidence" value="ECO:0007669"/>
    <property type="project" value="TreeGrafter"/>
</dbReference>
<dbReference type="GO" id="GO:0071051">
    <property type="term" value="P:poly(A)-dependent snoRNA 3'-end processing"/>
    <property type="evidence" value="ECO:0007669"/>
    <property type="project" value="TreeGrafter"/>
</dbReference>
<evidence type="ECO:0000256" key="4">
    <source>
        <dbReference type="ARBA" id="ARBA00022490"/>
    </source>
</evidence>
<dbReference type="FunFam" id="3.30.230.70:FF:000004">
    <property type="entry name" value="Exosome complex component Rrp41"/>
    <property type="match status" value="1"/>
</dbReference>
<dbReference type="Pfam" id="PF01138">
    <property type="entry name" value="RNase_PH"/>
    <property type="match status" value="1"/>
</dbReference>
<reference evidence="12" key="2">
    <citation type="submission" date="2025-04" db="UniProtKB">
        <authorList>
            <consortium name="RefSeq"/>
        </authorList>
    </citation>
    <scope>IDENTIFICATION</scope>
    <source>
        <strain evidence="12">DH4</strain>
        <tissue evidence="12">Whole body</tissue>
    </source>
</reference>
<evidence type="ECO:0000256" key="3">
    <source>
        <dbReference type="ARBA" id="ARBA00006678"/>
    </source>
</evidence>
<evidence type="ECO:0000313" key="11">
    <source>
        <dbReference type="Proteomes" id="UP000005203"/>
    </source>
</evidence>
<dbReference type="InterPro" id="IPR036345">
    <property type="entry name" value="ExoRNase_PH_dom2_sf"/>
</dbReference>
<comment type="function">
    <text evidence="6">Non-catalytic component of the RNA exosome complex which has 3'-&gt;5' exoribonuclease activity and participates in a multitude of cellular RNA processing and degradation events.</text>
</comment>
<dbReference type="GO" id="GO:0000176">
    <property type="term" value="C:nuclear exosome (RNase complex)"/>
    <property type="evidence" value="ECO:0007669"/>
    <property type="project" value="TreeGrafter"/>
</dbReference>
<dbReference type="GeneID" id="412345"/>
<dbReference type="GO" id="GO:0000177">
    <property type="term" value="C:cytoplasmic exosome (RNase complex)"/>
    <property type="evidence" value="ECO:0007669"/>
    <property type="project" value="TreeGrafter"/>
</dbReference>
<keyword evidence="5" id="KW-0271">Exosome</keyword>
<dbReference type="InterPro" id="IPR027408">
    <property type="entry name" value="PNPase/RNase_PH_dom_sf"/>
</dbReference>
<dbReference type="GO" id="GO:0005730">
    <property type="term" value="C:nucleolus"/>
    <property type="evidence" value="ECO:0007669"/>
    <property type="project" value="UniProtKB-SubCell"/>
</dbReference>
<evidence type="ECO:0000259" key="9">
    <source>
        <dbReference type="Pfam" id="PF01138"/>
    </source>
</evidence>
<dbReference type="GO" id="GO:0003723">
    <property type="term" value="F:RNA binding"/>
    <property type="evidence" value="ECO:0007669"/>
    <property type="project" value="TreeGrafter"/>
</dbReference>
<dbReference type="GO" id="GO:0016075">
    <property type="term" value="P:rRNA catabolic process"/>
    <property type="evidence" value="ECO:0007669"/>
    <property type="project" value="TreeGrafter"/>
</dbReference>
<comment type="similarity">
    <text evidence="3">Belongs to the RNase PH family.</text>
</comment>
<evidence type="ECO:0000256" key="2">
    <source>
        <dbReference type="ARBA" id="ARBA00004604"/>
    </source>
</evidence>
<sequence>MYRLVLKVVIKISEKKMIEVENIEDQNGLRLDGRRALELRQIRIKMGVFGQADGSAYIEHGNTKILVTVYGPHQPRNSTGRSTSKITKGIVNCQYSMAVFSLSSGERKRKPRGDRKSQERSLQLKHAMEAIIHLELYPRSQIDIYVEALQVDGSEYCASVNAATLALIDAGIPIKNYAIGCTVTLINCPSLEDEDNTLEKGVLDANYVEECAPGVTLSVVALPNSDGISKDGLIVVAQGAGQRLHLSQFESLKARVLCGCQDIKTILDHAVRQYLTEQSLPSLF</sequence>
<dbReference type="PANTHER" id="PTHR11953">
    <property type="entry name" value="EXOSOME COMPLEX COMPONENT"/>
    <property type="match status" value="1"/>
</dbReference>
<evidence type="ECO:0000313" key="12">
    <source>
        <dbReference type="RefSeq" id="XP_003249381.1"/>
    </source>
</evidence>
<gene>
    <name evidence="12" type="primary">LOC412345</name>
</gene>
<dbReference type="OrthoDB" id="27298at2759"/>
<dbReference type="KEGG" id="ame:412345"/>
<comment type="subunit">
    <text evidence="7">Component of the RNA exosome complex.</text>
</comment>
<dbReference type="PANTHER" id="PTHR11953:SF0">
    <property type="entry name" value="EXOSOME COMPLEX COMPONENT RRP41"/>
    <property type="match status" value="1"/>
</dbReference>
<evidence type="ECO:0000256" key="5">
    <source>
        <dbReference type="ARBA" id="ARBA00022835"/>
    </source>
</evidence>
<name>A0A7M7GII7_APIME</name>
<dbReference type="EnsemblMetazoa" id="XM_003249333">
    <property type="protein sequence ID" value="XP_003249381"/>
    <property type="gene ID" value="LOC412345"/>
</dbReference>